<evidence type="ECO:0000256" key="1">
    <source>
        <dbReference type="SAM" id="Phobius"/>
    </source>
</evidence>
<organism evidence="2 3">
    <name type="scientific">Naegleria fowleri</name>
    <name type="common">Brain eating amoeba</name>
    <dbReference type="NCBI Taxonomy" id="5763"/>
    <lineage>
        <taxon>Eukaryota</taxon>
        <taxon>Discoba</taxon>
        <taxon>Heterolobosea</taxon>
        <taxon>Tetramitia</taxon>
        <taxon>Eutetramitia</taxon>
        <taxon>Vahlkampfiidae</taxon>
        <taxon>Naegleria</taxon>
    </lineage>
</organism>
<protein>
    <submittedName>
        <fullName evidence="2">Uncharacterized protein</fullName>
    </submittedName>
</protein>
<dbReference type="EMBL" id="VFQX01000033">
    <property type="protein sequence ID" value="KAF0977798.1"/>
    <property type="molecule type" value="Genomic_DNA"/>
</dbReference>
<accession>A0A6A5BV42</accession>
<dbReference type="RefSeq" id="XP_044562511.1">
    <property type="nucleotide sequence ID" value="XM_044706390.1"/>
</dbReference>
<keyword evidence="1" id="KW-1133">Transmembrane helix</keyword>
<comment type="caution">
    <text evidence="2">The sequence shown here is derived from an EMBL/GenBank/DDBJ whole genome shotgun (WGS) entry which is preliminary data.</text>
</comment>
<dbReference type="Proteomes" id="UP000444721">
    <property type="component" value="Unassembled WGS sequence"/>
</dbReference>
<keyword evidence="3" id="KW-1185">Reference proteome</keyword>
<feature type="transmembrane region" description="Helical" evidence="1">
    <location>
        <begin position="123"/>
        <end position="143"/>
    </location>
</feature>
<feature type="transmembrane region" description="Helical" evidence="1">
    <location>
        <begin position="35"/>
        <end position="57"/>
    </location>
</feature>
<dbReference type="OrthoDB" id="10511999at2759"/>
<gene>
    <name evidence="2" type="ORF">FDP41_003120</name>
</gene>
<proteinExistence type="predicted"/>
<evidence type="ECO:0000313" key="2">
    <source>
        <dbReference type="EMBL" id="KAF0977798.1"/>
    </source>
</evidence>
<evidence type="ECO:0000313" key="3">
    <source>
        <dbReference type="Proteomes" id="UP000444721"/>
    </source>
</evidence>
<dbReference type="AlphaFoldDB" id="A0A6A5BV42"/>
<keyword evidence="1" id="KW-0812">Transmembrane</keyword>
<dbReference type="VEuPathDB" id="AmoebaDB:NfTy_059090"/>
<feature type="transmembrane region" description="Helical" evidence="1">
    <location>
        <begin position="69"/>
        <end position="91"/>
    </location>
</feature>
<dbReference type="OMA" id="WLAYNAC"/>
<reference evidence="2 3" key="1">
    <citation type="journal article" date="2019" name="Sci. Rep.">
        <title>Nanopore sequencing improves the draft genome of the human pathogenic amoeba Naegleria fowleri.</title>
        <authorList>
            <person name="Liechti N."/>
            <person name="Schurch N."/>
            <person name="Bruggmann R."/>
            <person name="Wittwer M."/>
        </authorList>
    </citation>
    <scope>NUCLEOTIDE SEQUENCE [LARGE SCALE GENOMIC DNA]</scope>
    <source>
        <strain evidence="2 3">ATCC 30894</strain>
    </source>
</reference>
<sequence>MTWITTTLRTLLGLTTVQSTSFFLGPLKCKVHQWVFFNACAVANLTFLCGLAMNSPLVMNILNLQASRIGIHAALPGMMYYGGLGLIVFPWRLDFSLIPQFSHTIMTLNVARELNETLSTGDYQNGFLGLALGLLFWLPFICWQNKYFYTHPEEAESILFQPEKRMKELQEKKN</sequence>
<dbReference type="VEuPathDB" id="AmoebaDB:FDP41_003120"/>
<keyword evidence="1" id="KW-0472">Membrane</keyword>
<dbReference type="GeneID" id="68110338"/>
<name>A0A6A5BV42_NAEFO</name>